<evidence type="ECO:0000313" key="1">
    <source>
        <dbReference type="EMBL" id="THU94100.1"/>
    </source>
</evidence>
<sequence>MILGSKFSHSRAQRLDYVKLASSFVLPIYTSVFDTTRQRFIYISHLYLGLNSNSNSIFESDQNPDQKEYTGTSWTTLILEQQMQTSTGLHFFPDAQSNDFRNAQITNVAGNLNIIKGDNGLSSDTKKITADMIASATPAVPIVFTGRKSLLNKG</sequence>
<organism evidence="1 2">
    <name type="scientific">Dendrothele bispora (strain CBS 962.96)</name>
    <dbReference type="NCBI Taxonomy" id="1314807"/>
    <lineage>
        <taxon>Eukaryota</taxon>
        <taxon>Fungi</taxon>
        <taxon>Dikarya</taxon>
        <taxon>Basidiomycota</taxon>
        <taxon>Agaricomycotina</taxon>
        <taxon>Agaricomycetes</taxon>
        <taxon>Agaricomycetidae</taxon>
        <taxon>Agaricales</taxon>
        <taxon>Agaricales incertae sedis</taxon>
        <taxon>Dendrothele</taxon>
    </lineage>
</organism>
<dbReference type="EMBL" id="ML179231">
    <property type="protein sequence ID" value="THU94100.1"/>
    <property type="molecule type" value="Genomic_DNA"/>
</dbReference>
<keyword evidence="2" id="KW-1185">Reference proteome</keyword>
<accession>A0A4S8LX64</accession>
<reference evidence="1 2" key="1">
    <citation type="journal article" date="2019" name="Nat. Ecol. Evol.">
        <title>Megaphylogeny resolves global patterns of mushroom evolution.</title>
        <authorList>
            <person name="Varga T."/>
            <person name="Krizsan K."/>
            <person name="Foldi C."/>
            <person name="Dima B."/>
            <person name="Sanchez-Garcia M."/>
            <person name="Sanchez-Ramirez S."/>
            <person name="Szollosi G.J."/>
            <person name="Szarkandi J.G."/>
            <person name="Papp V."/>
            <person name="Albert L."/>
            <person name="Andreopoulos W."/>
            <person name="Angelini C."/>
            <person name="Antonin V."/>
            <person name="Barry K.W."/>
            <person name="Bougher N.L."/>
            <person name="Buchanan P."/>
            <person name="Buyck B."/>
            <person name="Bense V."/>
            <person name="Catcheside P."/>
            <person name="Chovatia M."/>
            <person name="Cooper J."/>
            <person name="Damon W."/>
            <person name="Desjardin D."/>
            <person name="Finy P."/>
            <person name="Geml J."/>
            <person name="Haridas S."/>
            <person name="Hughes K."/>
            <person name="Justo A."/>
            <person name="Karasinski D."/>
            <person name="Kautmanova I."/>
            <person name="Kiss B."/>
            <person name="Kocsube S."/>
            <person name="Kotiranta H."/>
            <person name="LaButti K.M."/>
            <person name="Lechner B.E."/>
            <person name="Liimatainen K."/>
            <person name="Lipzen A."/>
            <person name="Lukacs Z."/>
            <person name="Mihaltcheva S."/>
            <person name="Morgado L.N."/>
            <person name="Niskanen T."/>
            <person name="Noordeloos M.E."/>
            <person name="Ohm R.A."/>
            <person name="Ortiz-Santana B."/>
            <person name="Ovrebo C."/>
            <person name="Racz N."/>
            <person name="Riley R."/>
            <person name="Savchenko A."/>
            <person name="Shiryaev A."/>
            <person name="Soop K."/>
            <person name="Spirin V."/>
            <person name="Szebenyi C."/>
            <person name="Tomsovsky M."/>
            <person name="Tulloss R.E."/>
            <person name="Uehling J."/>
            <person name="Grigoriev I.V."/>
            <person name="Vagvolgyi C."/>
            <person name="Papp T."/>
            <person name="Martin F.M."/>
            <person name="Miettinen O."/>
            <person name="Hibbett D.S."/>
            <person name="Nagy L.G."/>
        </authorList>
    </citation>
    <scope>NUCLEOTIDE SEQUENCE [LARGE SCALE GENOMIC DNA]</scope>
    <source>
        <strain evidence="1 2">CBS 962.96</strain>
    </source>
</reference>
<name>A0A4S8LX64_DENBC</name>
<dbReference type="AlphaFoldDB" id="A0A4S8LX64"/>
<evidence type="ECO:0000313" key="2">
    <source>
        <dbReference type="Proteomes" id="UP000297245"/>
    </source>
</evidence>
<proteinExistence type="predicted"/>
<protein>
    <submittedName>
        <fullName evidence="1">Uncharacterized protein</fullName>
    </submittedName>
</protein>
<gene>
    <name evidence="1" type="ORF">K435DRAFT_799141</name>
</gene>
<dbReference type="Proteomes" id="UP000297245">
    <property type="component" value="Unassembled WGS sequence"/>
</dbReference>